<dbReference type="InterPro" id="IPR056413">
    <property type="entry name" value="TPR_CcmH_CycH"/>
</dbReference>
<evidence type="ECO:0000256" key="6">
    <source>
        <dbReference type="SAM" id="Coils"/>
    </source>
</evidence>
<feature type="coiled-coil region" evidence="6">
    <location>
        <begin position="36"/>
        <end position="63"/>
    </location>
</feature>
<keyword evidence="7" id="KW-0472">Membrane</keyword>
<keyword evidence="4 5" id="KW-0802">TPR repeat</keyword>
<dbReference type="PANTHER" id="PTHR47870:SF4">
    <property type="entry name" value="CYTOCHROME C-TYPE BIOGENESIS PROTEIN CYCH"/>
    <property type="match status" value="1"/>
</dbReference>
<evidence type="ECO:0000256" key="3">
    <source>
        <dbReference type="ARBA" id="ARBA00022748"/>
    </source>
</evidence>
<proteinExistence type="predicted"/>
<organism evidence="10 11">
    <name type="scientific">Oceanospirillum linum</name>
    <dbReference type="NCBI Taxonomy" id="966"/>
    <lineage>
        <taxon>Bacteria</taxon>
        <taxon>Pseudomonadati</taxon>
        <taxon>Pseudomonadota</taxon>
        <taxon>Gammaproteobacteria</taxon>
        <taxon>Oceanospirillales</taxon>
        <taxon>Oceanospirillaceae</taxon>
        <taxon>Oceanospirillum</taxon>
    </lineage>
</organism>
<comment type="subcellular location">
    <subcellularLocation>
        <location evidence="1">Cell envelope</location>
    </subcellularLocation>
</comment>
<dbReference type="Proteomes" id="UP000190064">
    <property type="component" value="Unassembled WGS sequence"/>
</dbReference>
<evidence type="ECO:0000256" key="5">
    <source>
        <dbReference type="PROSITE-ProRule" id="PRU00339"/>
    </source>
</evidence>
<keyword evidence="6" id="KW-0175">Coiled coil</keyword>
<feature type="repeat" description="TPR" evidence="5">
    <location>
        <begin position="156"/>
        <end position="189"/>
    </location>
</feature>
<evidence type="ECO:0000256" key="1">
    <source>
        <dbReference type="ARBA" id="ARBA00004196"/>
    </source>
</evidence>
<dbReference type="GO" id="GO:0030313">
    <property type="term" value="C:cell envelope"/>
    <property type="evidence" value="ECO:0007669"/>
    <property type="project" value="UniProtKB-SubCell"/>
</dbReference>
<dbReference type="GO" id="GO:0017004">
    <property type="term" value="P:cytochrome complex assembly"/>
    <property type="evidence" value="ECO:0007669"/>
    <property type="project" value="UniProtKB-KW"/>
</dbReference>
<dbReference type="Pfam" id="PF23914">
    <property type="entry name" value="TPR_CcmH_CycH"/>
    <property type="match status" value="1"/>
</dbReference>
<keyword evidence="2" id="KW-0677">Repeat</keyword>
<feature type="transmembrane region" description="Helical" evidence="7">
    <location>
        <begin position="97"/>
        <end position="117"/>
    </location>
</feature>
<reference evidence="10" key="1">
    <citation type="submission" date="2017-02" db="EMBL/GenBank/DDBJ databases">
        <title>Draft Genome Sequence of the Salt Water Bacterium Oceanospirillum linum ATCC 11336.</title>
        <authorList>
            <person name="Trachtenberg A.M."/>
            <person name="Carney J.G."/>
            <person name="Linnane J.D."/>
            <person name="Rheaume B.A."/>
            <person name="Pitts N.L."/>
            <person name="Mykles D.L."/>
            <person name="Maclea K.S."/>
        </authorList>
    </citation>
    <scope>NUCLEOTIDE SEQUENCE [LARGE SCALE GENOMIC DNA]</scope>
    <source>
        <strain evidence="10">ATCC 11336</strain>
    </source>
</reference>
<dbReference type="GO" id="GO:0005886">
    <property type="term" value="C:plasma membrane"/>
    <property type="evidence" value="ECO:0007669"/>
    <property type="project" value="TreeGrafter"/>
</dbReference>
<dbReference type="AlphaFoldDB" id="A0A1T1HFF4"/>
<keyword evidence="3" id="KW-0201">Cytochrome c-type biogenesis</keyword>
<evidence type="ECO:0000259" key="8">
    <source>
        <dbReference type="Pfam" id="PF23892"/>
    </source>
</evidence>
<keyword evidence="7" id="KW-0812">Transmembrane</keyword>
<dbReference type="InterPro" id="IPR056412">
    <property type="entry name" value="Ig_CycH"/>
</dbReference>
<evidence type="ECO:0000256" key="2">
    <source>
        <dbReference type="ARBA" id="ARBA00022737"/>
    </source>
</evidence>
<dbReference type="SMART" id="SM00028">
    <property type="entry name" value="TPR"/>
    <property type="match status" value="2"/>
</dbReference>
<evidence type="ECO:0000313" key="10">
    <source>
        <dbReference type="EMBL" id="OOV88546.1"/>
    </source>
</evidence>
<protein>
    <submittedName>
        <fullName evidence="10">C-type cytochrome biogenesis protein CcmI</fullName>
    </submittedName>
</protein>
<dbReference type="InterPro" id="IPR017560">
    <property type="entry name" value="Cyt_c_biogenesis_CcmI"/>
</dbReference>
<name>A0A1T1HFF4_OCELI</name>
<evidence type="ECO:0000259" key="9">
    <source>
        <dbReference type="Pfam" id="PF23914"/>
    </source>
</evidence>
<dbReference type="InterPro" id="IPR051263">
    <property type="entry name" value="C-type_cytochrome_biogenesis"/>
</dbReference>
<keyword evidence="11" id="KW-1185">Reference proteome</keyword>
<keyword evidence="7" id="KW-1133">Transmembrane helix</keyword>
<dbReference type="EMBL" id="MTSD02000001">
    <property type="protein sequence ID" value="OOV88546.1"/>
    <property type="molecule type" value="Genomic_DNA"/>
</dbReference>
<dbReference type="InterPro" id="IPR019734">
    <property type="entry name" value="TPR_rpt"/>
</dbReference>
<evidence type="ECO:0000313" key="11">
    <source>
        <dbReference type="Proteomes" id="UP000190064"/>
    </source>
</evidence>
<dbReference type="PANTHER" id="PTHR47870">
    <property type="entry name" value="CYTOCHROME C-TYPE BIOGENESIS PROTEIN CCMH"/>
    <property type="match status" value="1"/>
</dbReference>
<evidence type="ECO:0000256" key="7">
    <source>
        <dbReference type="SAM" id="Phobius"/>
    </source>
</evidence>
<sequence>MTPLWIGIAAMSALAAIFVLLPLVRNRNQAQSLTEAELSEHNVAMFRQRLEELNQELAQGNLLPEQFEQMKSELEQTLLDDVGDKEIPVLRSTRPGILLSLVLISLILVSSVGWYFVKGNSGGVALALERQNGDMPSVEELVGRLEQSLKQNPDSADGWFLLARTYMNMGRFADAADAIKEVIRIDGRTAVALAQYAQALYFANQNVMTPEIDTLLDEALQADPNEAAALGLRGISAFESGAYREAIGYWQQALQFIGDPNSANAIRAGVSEAARRLEAQGESVDTASAGSSIKIQVDLSDAAKAAANPADTVFVFARAPQGGPPMPLAAARLSVADLPVTITLDDSMAVAPMVRLSSATEVNLAARIAKAGTPEPQPGDWQGVSGPYPVNHKEVVKLVITDQIQ</sequence>
<dbReference type="RefSeq" id="WP_077242985.1">
    <property type="nucleotide sequence ID" value="NZ_FXTS01000001.1"/>
</dbReference>
<dbReference type="SUPFAM" id="SSF48452">
    <property type="entry name" value="TPR-like"/>
    <property type="match status" value="1"/>
</dbReference>
<feature type="domain" description="Cytochrome c-type biogenesis protein H TPR" evidence="9">
    <location>
        <begin position="138"/>
        <end position="259"/>
    </location>
</feature>
<dbReference type="STRING" id="966.BTA35_0203350"/>
<dbReference type="InterPro" id="IPR011990">
    <property type="entry name" value="TPR-like_helical_dom_sf"/>
</dbReference>
<feature type="domain" description="Cytochrome c-type biogenesis protein H Ig-like" evidence="8">
    <location>
        <begin position="293"/>
        <end position="400"/>
    </location>
</feature>
<feature type="transmembrane region" description="Helical" evidence="7">
    <location>
        <begin position="6"/>
        <end position="24"/>
    </location>
</feature>
<dbReference type="Pfam" id="PF23892">
    <property type="entry name" value="Ig_CycH"/>
    <property type="match status" value="1"/>
</dbReference>
<evidence type="ECO:0000256" key="4">
    <source>
        <dbReference type="ARBA" id="ARBA00022803"/>
    </source>
</evidence>
<dbReference type="Gene3D" id="1.25.40.10">
    <property type="entry name" value="Tetratricopeptide repeat domain"/>
    <property type="match status" value="1"/>
</dbReference>
<dbReference type="NCBIfam" id="TIGR03142">
    <property type="entry name" value="cytochro_ccmI"/>
    <property type="match status" value="1"/>
</dbReference>
<comment type="caution">
    <text evidence="10">The sequence shown here is derived from an EMBL/GenBank/DDBJ whole genome shotgun (WGS) entry which is preliminary data.</text>
</comment>
<gene>
    <name evidence="10" type="ORF">BTA35_0203350</name>
</gene>
<dbReference type="PROSITE" id="PS50005">
    <property type="entry name" value="TPR"/>
    <property type="match status" value="1"/>
</dbReference>
<accession>A0A1T1HFF4</accession>